<dbReference type="AlphaFoldDB" id="A0A8D0CD98"/>
<dbReference type="Gene3D" id="3.30.870.10">
    <property type="entry name" value="Endonuclease Chain A"/>
    <property type="match status" value="1"/>
</dbReference>
<comment type="subcellular location">
    <subcellularLocation>
        <location evidence="1">Cytoplasm</location>
    </subcellularLocation>
</comment>
<organism evidence="6 7">
    <name type="scientific">Salvator merianae</name>
    <name type="common">Argentine black and white tegu</name>
    <name type="synonym">Tupinambis merianae</name>
    <dbReference type="NCBI Taxonomy" id="96440"/>
    <lineage>
        <taxon>Eukaryota</taxon>
        <taxon>Metazoa</taxon>
        <taxon>Chordata</taxon>
        <taxon>Craniata</taxon>
        <taxon>Vertebrata</taxon>
        <taxon>Euteleostomi</taxon>
        <taxon>Lepidosauria</taxon>
        <taxon>Squamata</taxon>
        <taxon>Bifurcata</taxon>
        <taxon>Unidentata</taxon>
        <taxon>Episquamata</taxon>
        <taxon>Laterata</taxon>
        <taxon>Teiioidea</taxon>
        <taxon>Teiidae</taxon>
        <taxon>Salvator</taxon>
    </lineage>
</organism>
<feature type="region of interest" description="Disordered" evidence="4">
    <location>
        <begin position="352"/>
        <end position="382"/>
    </location>
</feature>
<evidence type="ECO:0000256" key="1">
    <source>
        <dbReference type="ARBA" id="ARBA00004496"/>
    </source>
</evidence>
<evidence type="ECO:0000313" key="7">
    <source>
        <dbReference type="Proteomes" id="UP000694421"/>
    </source>
</evidence>
<dbReference type="GO" id="GO:0019901">
    <property type="term" value="F:protein kinase binding"/>
    <property type="evidence" value="ECO:0007669"/>
    <property type="project" value="TreeGrafter"/>
</dbReference>
<dbReference type="GO" id="GO:0032006">
    <property type="term" value="P:regulation of TOR signaling"/>
    <property type="evidence" value="ECO:0007669"/>
    <property type="project" value="TreeGrafter"/>
</dbReference>
<dbReference type="InterPro" id="IPR050944">
    <property type="entry name" value="FAM83"/>
</dbReference>
<feature type="compositionally biased region" description="Basic and acidic residues" evidence="4">
    <location>
        <begin position="363"/>
        <end position="377"/>
    </location>
</feature>
<dbReference type="GO" id="GO:0007165">
    <property type="term" value="P:signal transduction"/>
    <property type="evidence" value="ECO:0007669"/>
    <property type="project" value="TreeGrafter"/>
</dbReference>
<dbReference type="GeneTree" id="ENSGT00940000158405"/>
<feature type="compositionally biased region" description="Low complexity" evidence="4">
    <location>
        <begin position="484"/>
        <end position="501"/>
    </location>
</feature>
<dbReference type="GO" id="GO:1902808">
    <property type="term" value="P:positive regulation of cell cycle G1/S phase transition"/>
    <property type="evidence" value="ECO:0007669"/>
    <property type="project" value="TreeGrafter"/>
</dbReference>
<accession>A0A8D0CD98</accession>
<dbReference type="OMA" id="HFLDMCM"/>
<dbReference type="GO" id="GO:0097431">
    <property type="term" value="C:mitotic spindle pole"/>
    <property type="evidence" value="ECO:0007669"/>
    <property type="project" value="TreeGrafter"/>
</dbReference>
<proteinExistence type="inferred from homology"/>
<comment type="similarity">
    <text evidence="2">Belongs to the FAM83 family.</text>
</comment>
<sequence>MANQSQCLDDVPFRGFRGWNPSPPQAYSEAQRLALEELIATGRMGFHAFLRREKMRAFLSEPEIRAILRAAVPPPGAADESAAAAEQSLNASGDCSSLTYFPVQSDVEPPVLELGWPAFVSGSFRGLTRVETYFQPSFGEVIYPCKEVVRKQIRSAREVIAIVMDSFTDMDIFGDLQEACRRRLVPVYILLDQAFLCHFMEMCRNLGFCPDQENMMRVRTISGNTYYARSGAKIIGSVHEKFMLVDGVRVTTGSYSFIWTDGKLNSSNLLLLSGQVVEHFDLEFRILYAQSKPINPKVTPSCRKSDAFEPASNILTPCKDFTVGNLLRAEFARLSSTPKKLERELEMVKELQGDGVSAKRPHLSGEEEWHNDPEIPTKLKGTSNQFTQTEPLEEKSTATLFNCATQTCISVTTATTQTTTRSRMVGTQTAVLFKTAATQTDKRDAMEMVLDQRAPDQKVPVQKVVSKEASPDYKLHPKEISPVSKRSTSTSSSARSLSSLSSQCSRASSTSSLTSLRSMDYVGNHRGDYFRKLNKEREFHYSVIRSKLNHMVSMLSRRGNMAENYIGCRPMRCNLKPRQQISTSLVNLRDFALYTSNDCF</sequence>
<feature type="compositionally biased region" description="Basic and acidic residues" evidence="4">
    <location>
        <begin position="465"/>
        <end position="479"/>
    </location>
</feature>
<feature type="region of interest" description="Disordered" evidence="4">
    <location>
        <begin position="453"/>
        <end position="501"/>
    </location>
</feature>
<evidence type="ECO:0000256" key="4">
    <source>
        <dbReference type="SAM" id="MobiDB-lite"/>
    </source>
</evidence>
<feature type="domain" description="Scaffolding anchor of CK1" evidence="5">
    <location>
        <begin position="22"/>
        <end position="293"/>
    </location>
</feature>
<name>A0A8D0CD98_SALMN</name>
<evidence type="ECO:0000313" key="6">
    <source>
        <dbReference type="Ensembl" id="ENSSMRP00000019340.1"/>
    </source>
</evidence>
<keyword evidence="3" id="KW-0963">Cytoplasm</keyword>
<reference evidence="6" key="2">
    <citation type="submission" date="2025-09" db="UniProtKB">
        <authorList>
            <consortium name="Ensembl"/>
        </authorList>
    </citation>
    <scope>IDENTIFICATION</scope>
</reference>
<dbReference type="PANTHER" id="PTHR16181">
    <property type="entry name" value="PROTEIN FAM83A-RELATED"/>
    <property type="match status" value="1"/>
</dbReference>
<evidence type="ECO:0000256" key="2">
    <source>
        <dbReference type="ARBA" id="ARBA00006937"/>
    </source>
</evidence>
<dbReference type="PANTHER" id="PTHR16181:SF29">
    <property type="entry name" value="PROTEIN FAM83A-RELATED"/>
    <property type="match status" value="1"/>
</dbReference>
<dbReference type="GO" id="GO:0070372">
    <property type="term" value="P:regulation of ERK1 and ERK2 cascade"/>
    <property type="evidence" value="ECO:0007669"/>
    <property type="project" value="TreeGrafter"/>
</dbReference>
<reference evidence="6" key="1">
    <citation type="submission" date="2025-08" db="UniProtKB">
        <authorList>
            <consortium name="Ensembl"/>
        </authorList>
    </citation>
    <scope>IDENTIFICATION</scope>
</reference>
<dbReference type="Proteomes" id="UP000694421">
    <property type="component" value="Unplaced"/>
</dbReference>
<dbReference type="GO" id="GO:1902480">
    <property type="term" value="P:protein localization to mitotic spindle"/>
    <property type="evidence" value="ECO:0007669"/>
    <property type="project" value="TreeGrafter"/>
</dbReference>
<protein>
    <recommendedName>
        <fullName evidence="5">Scaffolding anchor of CK1 domain-containing protein</fullName>
    </recommendedName>
</protein>
<dbReference type="SUPFAM" id="SSF56024">
    <property type="entry name" value="Phospholipase D/nuclease"/>
    <property type="match status" value="1"/>
</dbReference>
<evidence type="ECO:0000256" key="3">
    <source>
        <dbReference type="ARBA" id="ARBA00022490"/>
    </source>
</evidence>
<dbReference type="Pfam" id="PF07894">
    <property type="entry name" value="SACK1"/>
    <property type="match status" value="1"/>
</dbReference>
<evidence type="ECO:0000259" key="5">
    <source>
        <dbReference type="Pfam" id="PF07894"/>
    </source>
</evidence>
<dbReference type="Ensembl" id="ENSSMRT00000022684.1">
    <property type="protein sequence ID" value="ENSSMRP00000019340.1"/>
    <property type="gene ID" value="ENSSMRG00000015076.1"/>
</dbReference>
<keyword evidence="7" id="KW-1185">Reference proteome</keyword>
<dbReference type="GO" id="GO:0005829">
    <property type="term" value="C:cytosol"/>
    <property type="evidence" value="ECO:0007669"/>
    <property type="project" value="TreeGrafter"/>
</dbReference>
<dbReference type="InterPro" id="IPR012461">
    <property type="entry name" value="SACK1"/>
</dbReference>
<dbReference type="FunFam" id="3.30.870.10:FF:000004">
    <property type="entry name" value="protein FAM83H isoform X2"/>
    <property type="match status" value="1"/>
</dbReference>